<dbReference type="EMBL" id="AZIL01000037">
    <property type="protein sequence ID" value="EWM30363.1"/>
    <property type="molecule type" value="Genomic_DNA"/>
</dbReference>
<dbReference type="PANTHER" id="PTHR16166:SF93">
    <property type="entry name" value="INTERMEMBRANE LIPID TRANSFER PROTEIN VPS13"/>
    <property type="match status" value="1"/>
</dbReference>
<feature type="region of interest" description="Disordered" evidence="3">
    <location>
        <begin position="4252"/>
        <end position="4277"/>
    </location>
</feature>
<keyword evidence="2" id="KW-0106">Calcium</keyword>
<accession>W7U3K2</accession>
<comment type="caution">
    <text evidence="6">The sequence shown here is derived from an EMBL/GenBank/DDBJ whole genome shotgun (WGS) entry which is preliminary data.</text>
</comment>
<dbReference type="GO" id="GO:0005509">
    <property type="term" value="F:calcium ion binding"/>
    <property type="evidence" value="ECO:0007669"/>
    <property type="project" value="InterPro"/>
</dbReference>
<keyword evidence="4" id="KW-0812">Transmembrane</keyword>
<dbReference type="InterPro" id="IPR018247">
    <property type="entry name" value="EF_Hand_1_Ca_BS"/>
</dbReference>
<feature type="region of interest" description="Disordered" evidence="3">
    <location>
        <begin position="3329"/>
        <end position="3354"/>
    </location>
</feature>
<evidence type="ECO:0000313" key="7">
    <source>
        <dbReference type="Proteomes" id="UP000019335"/>
    </source>
</evidence>
<comment type="similarity">
    <text evidence="1">Belongs to the VPS13 family.</text>
</comment>
<dbReference type="InterPro" id="IPR009543">
    <property type="entry name" value="VPS13_VAB"/>
</dbReference>
<feature type="compositionally biased region" description="Polar residues" evidence="3">
    <location>
        <begin position="2325"/>
        <end position="2334"/>
    </location>
</feature>
<keyword evidence="4" id="KW-0472">Membrane</keyword>
<feature type="compositionally biased region" description="Polar residues" evidence="3">
    <location>
        <begin position="2402"/>
        <end position="2413"/>
    </location>
</feature>
<dbReference type="PROSITE" id="PS50222">
    <property type="entry name" value="EF_HAND_2"/>
    <property type="match status" value="1"/>
</dbReference>
<feature type="transmembrane region" description="Helical" evidence="4">
    <location>
        <begin position="6"/>
        <end position="30"/>
    </location>
</feature>
<feature type="region of interest" description="Disordered" evidence="3">
    <location>
        <begin position="4124"/>
        <end position="4147"/>
    </location>
</feature>
<feature type="compositionally biased region" description="Basic and acidic residues" evidence="3">
    <location>
        <begin position="4261"/>
        <end position="4270"/>
    </location>
</feature>
<name>W7U3K2_9STRA</name>
<evidence type="ECO:0000256" key="1">
    <source>
        <dbReference type="ARBA" id="ARBA00006545"/>
    </source>
</evidence>
<keyword evidence="7" id="KW-1185">Reference proteome</keyword>
<evidence type="ECO:0000256" key="3">
    <source>
        <dbReference type="SAM" id="MobiDB-lite"/>
    </source>
</evidence>
<gene>
    <name evidence="6" type="ORF">Naga_100026g51</name>
</gene>
<feature type="domain" description="EF-hand" evidence="5">
    <location>
        <begin position="1366"/>
        <end position="1393"/>
    </location>
</feature>
<dbReference type="InterPro" id="IPR011992">
    <property type="entry name" value="EF-hand-dom_pair"/>
</dbReference>
<dbReference type="OrthoDB" id="428159at2759"/>
<sequence>MSISISIGGLLLTLFRVGSLVGIIIFCWYWREKSKKKKWLYLDVSLWPEISLGLWNTKWSTSSLLLRTINGAMRQGPLPLQIEAITLHVICVSLPWREAFKIRNWRVHLQGISAVGRMTHVEEWDEADMLRKAVAFKRQEADLSSFLVENYCLQRPGVSSRPVPTPISQKLRWLDHLLSGLRLDLDNVHLRVNDSRSVSCMGLRVLRLSCRPMHGIDSDSGALRRCVEVEQAVLYVDPILAAGHASATIPGLGSQALSFQNLEEEGKEPPHAEVCAIRSVVTQVAIPDLGSVLWASGLTPGGKKRRVTISGVVAGLKGHLQPAQVHHFVFHLLHVFYGGAYRAWRAALIQKHREEGCRRLREEERDYYMFLDRQLQMHQTKNTALQYTSEHALPDRKHPVSSHPRAGERRELRQNLAALEEVMHYAEIVHLRCQAREWNKHGLMTTARRIVDGWELSEVAARSSSSVEEELRIDEFEPVVAEFSALALCLAHARAQYTHENKSIREILLENVRIEDIEIEWHGVRRANGHLAAPLNFDGPLEVTVHAASLSGHCRILLATGPEGLAVGEDGLQEEPDHGWFAMAADLQRFCFVNAAERALNHVTPFLLCGPHDRPHDAVYLNPTATTTPPQVRWSLRLWSSGRRHESLHFEECRLAGYTPRIFAIVQAVIDPFRIPDVQLWTTDTDFAAFWDWEAKRLAEDRLTRRGLPGFKGENILLSTLPSTPVENRAVPATHEDVKAASVVAAVPQLLEGWFLHYSLSLKTCEVLLIANPEDRESAMLAAQVSLTALISCKPGMGESFDVEVQSLSAMPALTDKDNRWLPLEALPGCVPLAVHEGLNGAGLWRAHRNVLEQLSASLYYSLEPRRIFNSSTGMAPAALSGSGQDTQEEGGLMCQVSPTRRRRAITEGSRSPWDAEIRIPRCVSLNAKRVHFWVEDGMRAKAGEELRGTPIVIEKFCGLSNLGLVVRCGNETHVVKNFSGEVGSNYRKPRATNTGLRSQFHASSTKASPTFTWNAAFELAHEFVTADMSAKGDVEVLFEVVNLGSTKLEEEEEGWPILATGTLLLDVPLDEDDDGEDENAAKAQGVVAGYKVMRDVSLIGLGAWEGLEGHLQAHVRMGLRLLSVTMHEIRHLLTLAEEVGRDARPFLQVSLGDFHSQTEQLSGLPDEIIEHEMVFAAEGKNVVLCLELKTFEGRVHERIRAQAMLAVGREGNHRGLLPLKDTKGTVLCEVRVSVDWIDSFRGGSSIFDHGERVGTKQSPRFVQALQVLRRQLFVIEPEAAVTQKISLHFSALEIHGTDVDWAVLLAMLQSFRNLSIVRSAPSVDDTAENSALTRRLSRTSSTNQLREGIEGDARERWWKRTIYGIFKEVDQDNDGRLTRSELVRLLHQVAAHLCLTRSEACEQIEHLLHNMDWDRQVEKGTRASDQAISWPGLREALIGSVHIYSSEHAGWLFDRARCCEYASTCVALKVFPGLPSSYLSFTCYTGSSTAGTTSARHPLGAYLASLEGDPADPLALFWELVERELGERRGNVGSKTRAEPGQSPSQAFAALQGMLVRALQNYKIAKDAWGLIIVPAIHKLPLLRGVERDGYEVMSAPVSVGDSVYSDIKVELVALPYMLASQILTGLRTPHKDRKLRGSRVVSFHVSQAATLYLCYDRAIPKIPAWLMEAGFRDSNLFVRTTMATHRVLMLTTSTPCRIVLGGNEGYAAQKGWYKRGLEFFNYFILIGTEKGASETTPASLLPGRWLLQEHSPAFFGGQPLHDHLFAALGVGGARLTPLRSAIARDSTRKYITKTAEADIRSELKPKLHMEHNIHFSCPRVYLGLLDSRKSRDLTSKLAIRAEAITVNVSFERPLLEEADWLRLGRTDRLEGDLGLSSLDASYFNPALTAPELVIEPWGCRCLMRNRLRSAVTTVRIEAPRYFNLNISPSLADVIRDVWRPLRFDLRRYRSSFDKNSDVAHKAARVVLINRLGVPLSLSPSSHGCRVLILPQPGTTGSNEHLRYVKADDSNSPPLNERTVVLEEGGRVELELDQIWNNDELYVLPGVMRRGKHCIELEPLGWQRVSHVGIGLAGAQAYHLTPVDHHRTHRRTQSARTRPVHPNEQWPMWTAESNSTAQRGNIGSHALQHHQLHNSSSSHKSPRGDVSLSRKILMVVDAKEPHGDVPDHGSHAALHVEVRTNVRLKNMTGVVVDTKLGRGGDGVRAFLSPRGAMVMPLSIVRQQPMLSLRRLAQDDMEAVSGSPGSGLEDSGVLLHPALFDARTHEALRRTRGLEERSLALHHRVIGTVAANVATQHCEVDAGNPKDPVKQKEGEDTNLEGQHASPKNFQSPSTPDAVKARSSQTIRSQMAIDWIIAILPPYQLSNTLPCLVHIEAFQPEHTPLRGRRFQMQDIKERKHNNRSLSFGSPSSMRQGPVDPASDIFSLPLDLLPLVSSTSDARVGGDSDDSRSNFEYASNRPFTSFGEPGQKLYLDKVKAESTGVHESGEKTPVGESHENMVMVWSGCIESGHHTNLELVKLDRSLYVRVRLMGEAQPGPWSLPVHIPPWAHLNRTAFNADRESGLNEGLELSWMESGNGSEYHGDARFVRRWRLKGARRLALCADYWIINKTGLALSYRPTPLQERGGRTGSPLFEGATTGEAHAMESAQRHSPLPFEATTAPPTLGATAQGANCRFISDGIHRRCFGRTTRLPLLISCPAKTLRTMPYALSCEAVNAPLFISELRIETYGKDQVLPATVIRCFETGFPLFTNSDIRVTELPAPVQERLRRPDGVLCILRERLVAKQSNSDQQDLQDGNEMVTFVVSEDSYVYAFCCCNRPGDDCEEERGKGRLYPAWLTYEGFRIPPNSGVLLTSNQHRCYVPHRRFYSKGSTVRLGKIARHASAAHYTVHSTLAADVRSIDLSRSETSTSSTAKTMHCEQPSLLSKQEHDAARLCRSETDNNESYPAAAAVKPRGKSPRAKLDELSGAQMVFMICRVDDEEGTKELDVRQIKVERSMRDRMLCNRQYALTPHFSRGDQLYVDRKASDYALESLPPALAPVPLVAIQTAQGDRRGGNSFVMSFSVSRHCTVMLAYDDRASSLPGWLSQLSFESTNWKISGSKPGAVFTIFRRDLSAHTTLRLGGNNAHGARGCKAMYLVMLVPSPAPLENILPNAPSDLSVRSSDSKGWLDDELKDLIDKSDARLNVDDERLDAKDNDLSLYWNGQMNGTLRIMAPLFDTLGRDWSSPFNVDAISTTGQVETPSAVLGVSVKPLPGIFHRTRAVTLWPRFIVINRLRKSVDVLPLLRSRYLDNQSGGESGGRVMRNTVAAMLNRPSSVLEKGTLVDAESNSKKTTIKGSKPLPRTGVQATPDSGALKGQLTPTDCYGVLHAGECMAIYGFLPLRFLPSNLLLPAALKKSHAAALQHHSTYQMRDDDKDETAMAHALCFRLHNADTSDESQQYSFSHPVLSEDVGETCVWFWRDSRGVYPGPLVSANVTVHASTVFMTLRDSTLSPPYRIENRSSWAYLRCKQSGTSDDTFAVGPMAYKSFSWQERDQLHRLNVSVEDIPNKDGGGPASSVATAEYSLDEVGPKETMLIASRAFYSGSGVGGFGVGGVSGSSLARSLTIKARPPQQKLYVHVSTAGRTRVITFSDLPRDDFRNRLNEMALLSWTWSLFQELYNSLDIHVGLAGFTLNLLDMDGSGRRVVELLSLTLDRLEIRKEGGKDRAQLALYHIQLDDMRPGATFAVIIQPADSGWHTPARRSKKLKAAAMAMSVSSTGTCTEQQTERPAAAKEDEHVFSNLVPLVRVTAEPELHTPWSEVVHFRGLELSVQELEMRVDLDTLFSLVAYIGRLSRFDSEREERAATAGDIYHHYYNQHRDPSMRSLRTNIMDEKSISLVRRLLRSKVRVPDAALSEAVGQRLVYIELFHHSSLIVGMELVPGGGNFPSRKERAKQTGLPGNRMDGSLGLDQELDEALVSGLELIGTGVVQLLADMARSLAQLSGLTLVFNELLFTHYFGSHYDLGHIVVLSLRQQAITQSYKLLGAMDLLGNPLNLFLGFGSGVVEFFRRTQAELVGDADSKGEGLRRLAKAVIGGPFSSVSKITGTVASLLEEVVGVREMAAMAEEGMRDELSSSTARAIGHQTEDGGSSADGWRGRAPPPQHLGEGILKGGEVFYKSVKSGVKNIYDLPQQGASREGFSGFLKGMGKGVVGALAAPLIGTLGGISRVTDTTAYFEKPRILRRRRAVRVALESQALPLLEIVQVVQEEGEEKQEECDEKSKFEEPALRRGQKQF</sequence>
<organism evidence="6 7">
    <name type="scientific">Nannochloropsis gaditana</name>
    <dbReference type="NCBI Taxonomy" id="72520"/>
    <lineage>
        <taxon>Eukaryota</taxon>
        <taxon>Sar</taxon>
        <taxon>Stramenopiles</taxon>
        <taxon>Ochrophyta</taxon>
        <taxon>Eustigmatophyceae</taxon>
        <taxon>Eustigmatales</taxon>
        <taxon>Monodopsidaceae</taxon>
        <taxon>Nannochloropsis</taxon>
    </lineage>
</organism>
<dbReference type="Pfam" id="PF25036">
    <property type="entry name" value="VPS13_VAB"/>
    <property type="match status" value="1"/>
</dbReference>
<dbReference type="PROSITE" id="PS00018">
    <property type="entry name" value="EF_HAND_1"/>
    <property type="match status" value="1"/>
</dbReference>
<keyword evidence="4" id="KW-1133">Transmembrane helix</keyword>
<proteinExistence type="inferred from homology"/>
<evidence type="ECO:0000256" key="4">
    <source>
        <dbReference type="SAM" id="Phobius"/>
    </source>
</evidence>
<feature type="region of interest" description="Disordered" evidence="3">
    <location>
        <begin position="2300"/>
        <end position="2342"/>
    </location>
</feature>
<evidence type="ECO:0000256" key="2">
    <source>
        <dbReference type="ARBA" id="ARBA00022837"/>
    </source>
</evidence>
<evidence type="ECO:0000313" key="6">
    <source>
        <dbReference type="EMBL" id="EWM30363.1"/>
    </source>
</evidence>
<dbReference type="GO" id="GO:0006623">
    <property type="term" value="P:protein targeting to vacuole"/>
    <property type="evidence" value="ECO:0007669"/>
    <property type="project" value="TreeGrafter"/>
</dbReference>
<feature type="region of interest" description="Disordered" evidence="3">
    <location>
        <begin position="2398"/>
        <end position="2419"/>
    </location>
</feature>
<dbReference type="GO" id="GO:0045053">
    <property type="term" value="P:protein retention in Golgi apparatus"/>
    <property type="evidence" value="ECO:0007669"/>
    <property type="project" value="TreeGrafter"/>
</dbReference>
<dbReference type="PANTHER" id="PTHR16166">
    <property type="entry name" value="VACUOLAR PROTEIN SORTING-ASSOCIATED PROTEIN VPS13"/>
    <property type="match status" value="1"/>
</dbReference>
<dbReference type="InterPro" id="IPR002048">
    <property type="entry name" value="EF_hand_dom"/>
</dbReference>
<protein>
    <submittedName>
        <fullName evidence="6">Ph domain containing protein</fullName>
    </submittedName>
</protein>
<evidence type="ECO:0000259" key="5">
    <source>
        <dbReference type="PROSITE" id="PS50222"/>
    </source>
</evidence>
<dbReference type="Gene3D" id="1.10.238.10">
    <property type="entry name" value="EF-hand"/>
    <property type="match status" value="1"/>
</dbReference>
<reference evidence="6 7" key="1">
    <citation type="journal article" date="2014" name="Mol. Plant">
        <title>Chromosome Scale Genome Assembly and Transcriptome Profiling of Nannochloropsis gaditana in Nitrogen Depletion.</title>
        <authorList>
            <person name="Corteggiani Carpinelli E."/>
            <person name="Telatin A."/>
            <person name="Vitulo N."/>
            <person name="Forcato C."/>
            <person name="D'Angelo M."/>
            <person name="Schiavon R."/>
            <person name="Vezzi A."/>
            <person name="Giacometti G.M."/>
            <person name="Morosinotto T."/>
            <person name="Valle G."/>
        </authorList>
    </citation>
    <scope>NUCLEOTIDE SEQUENCE [LARGE SCALE GENOMIC DNA]</scope>
    <source>
        <strain evidence="6 7">B-31</strain>
    </source>
</reference>
<dbReference type="InterPro" id="IPR026847">
    <property type="entry name" value="VPS13"/>
</dbReference>
<dbReference type="SUPFAM" id="SSF47473">
    <property type="entry name" value="EF-hand"/>
    <property type="match status" value="1"/>
</dbReference>
<dbReference type="Proteomes" id="UP000019335">
    <property type="component" value="Chromosome 1"/>
</dbReference>